<dbReference type="AlphaFoldDB" id="A0AAN9MWY9"/>
<evidence type="ECO:0000256" key="1">
    <source>
        <dbReference type="SAM" id="Phobius"/>
    </source>
</evidence>
<keyword evidence="1" id="KW-1133">Transmembrane helix</keyword>
<proteinExistence type="predicted"/>
<keyword evidence="3" id="KW-1185">Reference proteome</keyword>
<dbReference type="EMBL" id="JAYMYQ010000001">
    <property type="protein sequence ID" value="KAK7359033.1"/>
    <property type="molecule type" value="Genomic_DNA"/>
</dbReference>
<dbReference type="Proteomes" id="UP001367508">
    <property type="component" value="Unassembled WGS sequence"/>
</dbReference>
<accession>A0AAN9MWY9</accession>
<reference evidence="2 3" key="1">
    <citation type="submission" date="2024-01" db="EMBL/GenBank/DDBJ databases">
        <title>The genomes of 5 underutilized Papilionoideae crops provide insights into root nodulation and disease resistanc.</title>
        <authorList>
            <person name="Jiang F."/>
        </authorList>
    </citation>
    <scope>NUCLEOTIDE SEQUENCE [LARGE SCALE GENOMIC DNA]</scope>
    <source>
        <strain evidence="2">LVBAO_FW01</strain>
        <tissue evidence="2">Leaves</tissue>
    </source>
</reference>
<sequence length="128" mass="14312">MIYFRGESALLSKYWYMPPPASKIDIAVLGWNRTGKRRVYMNCATVAVLDHNRAGPSWLPLVGYSNRSQSCGSLWFCLAVDSIFYLHVTFPQDLLLSTAFSTVFLVMLPLVAFVGSTNISKGDFFAES</sequence>
<feature type="transmembrane region" description="Helical" evidence="1">
    <location>
        <begin position="94"/>
        <end position="114"/>
    </location>
</feature>
<protein>
    <submittedName>
        <fullName evidence="2">Uncharacterized protein</fullName>
    </submittedName>
</protein>
<name>A0AAN9MWY9_CANGL</name>
<keyword evidence="1" id="KW-0472">Membrane</keyword>
<evidence type="ECO:0000313" key="3">
    <source>
        <dbReference type="Proteomes" id="UP001367508"/>
    </source>
</evidence>
<keyword evidence="1" id="KW-0812">Transmembrane</keyword>
<evidence type="ECO:0000313" key="2">
    <source>
        <dbReference type="EMBL" id="KAK7359033.1"/>
    </source>
</evidence>
<comment type="caution">
    <text evidence="2">The sequence shown here is derived from an EMBL/GenBank/DDBJ whole genome shotgun (WGS) entry which is preliminary data.</text>
</comment>
<organism evidence="2 3">
    <name type="scientific">Canavalia gladiata</name>
    <name type="common">Sword bean</name>
    <name type="synonym">Dolichos gladiatus</name>
    <dbReference type="NCBI Taxonomy" id="3824"/>
    <lineage>
        <taxon>Eukaryota</taxon>
        <taxon>Viridiplantae</taxon>
        <taxon>Streptophyta</taxon>
        <taxon>Embryophyta</taxon>
        <taxon>Tracheophyta</taxon>
        <taxon>Spermatophyta</taxon>
        <taxon>Magnoliopsida</taxon>
        <taxon>eudicotyledons</taxon>
        <taxon>Gunneridae</taxon>
        <taxon>Pentapetalae</taxon>
        <taxon>rosids</taxon>
        <taxon>fabids</taxon>
        <taxon>Fabales</taxon>
        <taxon>Fabaceae</taxon>
        <taxon>Papilionoideae</taxon>
        <taxon>50 kb inversion clade</taxon>
        <taxon>NPAAA clade</taxon>
        <taxon>indigoferoid/millettioid clade</taxon>
        <taxon>Phaseoleae</taxon>
        <taxon>Canavalia</taxon>
    </lineage>
</organism>
<gene>
    <name evidence="2" type="ORF">VNO77_00977</name>
</gene>